<reference evidence="1" key="1">
    <citation type="submission" date="2014-11" db="EMBL/GenBank/DDBJ databases">
        <authorList>
            <person name="Amaro Gonzalez C."/>
        </authorList>
    </citation>
    <scope>NUCLEOTIDE SEQUENCE</scope>
</reference>
<dbReference type="AlphaFoldDB" id="A0A0E9RW72"/>
<name>A0A0E9RW72_ANGAN</name>
<evidence type="ECO:0000313" key="1">
    <source>
        <dbReference type="EMBL" id="JAH33424.1"/>
    </source>
</evidence>
<protein>
    <submittedName>
        <fullName evidence="1">Uncharacterized protein</fullName>
    </submittedName>
</protein>
<sequence length="28" mass="3123">MGNLGGVSAEMWHIIKYSVCVIDMPHFS</sequence>
<proteinExistence type="predicted"/>
<organism evidence="1">
    <name type="scientific">Anguilla anguilla</name>
    <name type="common">European freshwater eel</name>
    <name type="synonym">Muraena anguilla</name>
    <dbReference type="NCBI Taxonomy" id="7936"/>
    <lineage>
        <taxon>Eukaryota</taxon>
        <taxon>Metazoa</taxon>
        <taxon>Chordata</taxon>
        <taxon>Craniata</taxon>
        <taxon>Vertebrata</taxon>
        <taxon>Euteleostomi</taxon>
        <taxon>Actinopterygii</taxon>
        <taxon>Neopterygii</taxon>
        <taxon>Teleostei</taxon>
        <taxon>Anguilliformes</taxon>
        <taxon>Anguillidae</taxon>
        <taxon>Anguilla</taxon>
    </lineage>
</organism>
<accession>A0A0E9RW72</accession>
<reference evidence="1" key="2">
    <citation type="journal article" date="2015" name="Fish Shellfish Immunol.">
        <title>Early steps in the European eel (Anguilla anguilla)-Vibrio vulnificus interaction in the gills: Role of the RtxA13 toxin.</title>
        <authorList>
            <person name="Callol A."/>
            <person name="Pajuelo D."/>
            <person name="Ebbesson L."/>
            <person name="Teles M."/>
            <person name="MacKenzie S."/>
            <person name="Amaro C."/>
        </authorList>
    </citation>
    <scope>NUCLEOTIDE SEQUENCE</scope>
</reference>
<dbReference type="EMBL" id="GBXM01075153">
    <property type="protein sequence ID" value="JAH33424.1"/>
    <property type="molecule type" value="Transcribed_RNA"/>
</dbReference>